<dbReference type="GO" id="GO:0008484">
    <property type="term" value="F:sulfuric ester hydrolase activity"/>
    <property type="evidence" value="ECO:0007669"/>
    <property type="project" value="TreeGrafter"/>
</dbReference>
<dbReference type="GO" id="GO:0005737">
    <property type="term" value="C:cytoplasm"/>
    <property type="evidence" value="ECO:0007669"/>
    <property type="project" value="TreeGrafter"/>
</dbReference>
<evidence type="ECO:0000259" key="4">
    <source>
        <dbReference type="Pfam" id="PF00884"/>
    </source>
</evidence>
<evidence type="ECO:0000256" key="3">
    <source>
        <dbReference type="SAM" id="MobiDB-lite"/>
    </source>
</evidence>
<gene>
    <name evidence="5" type="ORF">S01H4_39723</name>
</gene>
<feature type="domain" description="Sulfatase N-terminal" evidence="4">
    <location>
        <begin position="2"/>
        <end position="280"/>
    </location>
</feature>
<dbReference type="Gene3D" id="3.40.720.10">
    <property type="entry name" value="Alkaline Phosphatase, subunit A"/>
    <property type="match status" value="1"/>
</dbReference>
<dbReference type="SUPFAM" id="SSF53649">
    <property type="entry name" value="Alkaline phosphatase-like"/>
    <property type="match status" value="1"/>
</dbReference>
<dbReference type="GO" id="GO:0046872">
    <property type="term" value="F:metal ion binding"/>
    <property type="evidence" value="ECO:0007669"/>
    <property type="project" value="UniProtKB-KW"/>
</dbReference>
<dbReference type="AlphaFoldDB" id="X1DZ23"/>
<organism evidence="5">
    <name type="scientific">marine sediment metagenome</name>
    <dbReference type="NCBI Taxonomy" id="412755"/>
    <lineage>
        <taxon>unclassified sequences</taxon>
        <taxon>metagenomes</taxon>
        <taxon>ecological metagenomes</taxon>
    </lineage>
</organism>
<sequence>GPTRSALLTGKHATHTGVYGNGQNLKHAPKAKNLVTLPEYFGDHGYHTLSRGKIFHKHGDPNTRGGVDEGQWAFHEFVKAKGSNGPTLWEEKPTLADVKSGGTPFTWGGVKDPTEKTKDYATCAWAAEQLERDFDGKPFFMAVGLSKPHLSWYVPQEFFDLYPLDKIEAAPFNRDDLDDIVRKDGKPIFKPTGRFLVADGNDMHKQANRAYLACVSYVDHCMGVLFDSLEKSQYADNTIVMIWGDHGWHLSEKMHYGKTGLWEESARVPFIVNVPGVTPPNTKCDGVVNL</sequence>
<dbReference type="InterPro" id="IPR000917">
    <property type="entry name" value="Sulfatase_N"/>
</dbReference>
<evidence type="ECO:0000256" key="2">
    <source>
        <dbReference type="ARBA" id="ARBA00022801"/>
    </source>
</evidence>
<evidence type="ECO:0000313" key="5">
    <source>
        <dbReference type="EMBL" id="GAH01648.1"/>
    </source>
</evidence>
<dbReference type="PANTHER" id="PTHR45953">
    <property type="entry name" value="IDURONATE 2-SULFATASE"/>
    <property type="match status" value="1"/>
</dbReference>
<dbReference type="PANTHER" id="PTHR45953:SF1">
    <property type="entry name" value="IDURONATE 2-SULFATASE"/>
    <property type="match status" value="1"/>
</dbReference>
<accession>X1DZ23</accession>
<feature type="region of interest" description="Disordered" evidence="3">
    <location>
        <begin position="1"/>
        <end position="24"/>
    </location>
</feature>
<comment type="caution">
    <text evidence="5">The sequence shown here is derived from an EMBL/GenBank/DDBJ whole genome shotgun (WGS) entry which is preliminary data.</text>
</comment>
<evidence type="ECO:0000256" key="1">
    <source>
        <dbReference type="ARBA" id="ARBA00022723"/>
    </source>
</evidence>
<reference evidence="5" key="1">
    <citation type="journal article" date="2014" name="Front. Microbiol.">
        <title>High frequency of phylogenetically diverse reductive dehalogenase-homologous genes in deep subseafloor sedimentary metagenomes.</title>
        <authorList>
            <person name="Kawai M."/>
            <person name="Futagami T."/>
            <person name="Toyoda A."/>
            <person name="Takaki Y."/>
            <person name="Nishi S."/>
            <person name="Hori S."/>
            <person name="Arai W."/>
            <person name="Tsubouchi T."/>
            <person name="Morono Y."/>
            <person name="Uchiyama I."/>
            <person name="Ito T."/>
            <person name="Fujiyama A."/>
            <person name="Inagaki F."/>
            <person name="Takami H."/>
        </authorList>
    </citation>
    <scope>NUCLEOTIDE SEQUENCE</scope>
    <source>
        <strain evidence="5">Expedition CK06-06</strain>
    </source>
</reference>
<keyword evidence="2" id="KW-0378">Hydrolase</keyword>
<dbReference type="InterPro" id="IPR017850">
    <property type="entry name" value="Alkaline_phosphatase_core_sf"/>
</dbReference>
<name>X1DZ23_9ZZZZ</name>
<dbReference type="EMBL" id="BART01021552">
    <property type="protein sequence ID" value="GAH01648.1"/>
    <property type="molecule type" value="Genomic_DNA"/>
</dbReference>
<protein>
    <recommendedName>
        <fullName evidence="4">Sulfatase N-terminal domain-containing protein</fullName>
    </recommendedName>
</protein>
<feature type="non-terminal residue" evidence="5">
    <location>
        <position position="1"/>
    </location>
</feature>
<proteinExistence type="predicted"/>
<keyword evidence="1" id="KW-0479">Metal-binding</keyword>
<dbReference type="Pfam" id="PF00884">
    <property type="entry name" value="Sulfatase"/>
    <property type="match status" value="1"/>
</dbReference>
<feature type="non-terminal residue" evidence="5">
    <location>
        <position position="290"/>
    </location>
</feature>